<name>G4YED5_PHYSP</name>
<proteinExistence type="predicted"/>
<dbReference type="InParanoid" id="G4YED5"/>
<dbReference type="GeneID" id="20651997"/>
<dbReference type="SMR" id="G4YED5"/>
<keyword evidence="2" id="KW-1185">Reference proteome</keyword>
<accession>G4YED5</accession>
<dbReference type="STRING" id="1094619.G4YED5"/>
<dbReference type="AlphaFoldDB" id="G4YED5"/>
<organism evidence="1 2">
    <name type="scientific">Phytophthora sojae (strain P6497)</name>
    <name type="common">Soybean stem and root rot agent</name>
    <name type="synonym">Phytophthora megasperma f. sp. glycines</name>
    <dbReference type="NCBI Taxonomy" id="1094619"/>
    <lineage>
        <taxon>Eukaryota</taxon>
        <taxon>Sar</taxon>
        <taxon>Stramenopiles</taxon>
        <taxon>Oomycota</taxon>
        <taxon>Peronosporomycetes</taxon>
        <taxon>Peronosporales</taxon>
        <taxon>Peronosporaceae</taxon>
        <taxon>Phytophthora</taxon>
    </lineage>
</organism>
<dbReference type="RefSeq" id="XP_009514117.1">
    <property type="nucleotide sequence ID" value="XM_009515822.1"/>
</dbReference>
<protein>
    <submittedName>
        <fullName evidence="1">Uncharacterized protein</fullName>
    </submittedName>
</protein>
<evidence type="ECO:0000313" key="1">
    <source>
        <dbReference type="EMBL" id="EGZ26842.1"/>
    </source>
</evidence>
<dbReference type="KEGG" id="psoj:PHYSODRAFT_417886"/>
<reference evidence="1 2" key="1">
    <citation type="journal article" date="2006" name="Science">
        <title>Phytophthora genome sequences uncover evolutionary origins and mechanisms of pathogenesis.</title>
        <authorList>
            <person name="Tyler B.M."/>
            <person name="Tripathy S."/>
            <person name="Zhang X."/>
            <person name="Dehal P."/>
            <person name="Jiang R.H."/>
            <person name="Aerts A."/>
            <person name="Arredondo F.D."/>
            <person name="Baxter L."/>
            <person name="Bensasson D."/>
            <person name="Beynon J.L."/>
            <person name="Chapman J."/>
            <person name="Damasceno C.M."/>
            <person name="Dorrance A.E."/>
            <person name="Dou D."/>
            <person name="Dickerman A.W."/>
            <person name="Dubchak I.L."/>
            <person name="Garbelotto M."/>
            <person name="Gijzen M."/>
            <person name="Gordon S.G."/>
            <person name="Govers F."/>
            <person name="Grunwald N.J."/>
            <person name="Huang W."/>
            <person name="Ivors K.L."/>
            <person name="Jones R.W."/>
            <person name="Kamoun S."/>
            <person name="Krampis K."/>
            <person name="Lamour K.H."/>
            <person name="Lee M.K."/>
            <person name="McDonald W.H."/>
            <person name="Medina M."/>
            <person name="Meijer H.J."/>
            <person name="Nordberg E.K."/>
            <person name="Maclean D.J."/>
            <person name="Ospina-Giraldo M.D."/>
            <person name="Morris P.F."/>
            <person name="Phuntumart V."/>
            <person name="Putnam N.H."/>
            <person name="Rash S."/>
            <person name="Rose J.K."/>
            <person name="Sakihama Y."/>
            <person name="Salamov A.A."/>
            <person name="Savidor A."/>
            <person name="Scheuring C.F."/>
            <person name="Smith B.M."/>
            <person name="Sobral B.W."/>
            <person name="Terry A."/>
            <person name="Torto-Alalibo T.A."/>
            <person name="Win J."/>
            <person name="Xu Z."/>
            <person name="Zhang H."/>
            <person name="Grigoriev I.V."/>
            <person name="Rokhsar D.S."/>
            <person name="Boore J.L."/>
        </authorList>
    </citation>
    <scope>NUCLEOTIDE SEQUENCE [LARGE SCALE GENOMIC DNA]</scope>
    <source>
        <strain evidence="1 2">P6497</strain>
    </source>
</reference>
<dbReference type="EMBL" id="JH159151">
    <property type="protein sequence ID" value="EGZ26842.1"/>
    <property type="molecule type" value="Genomic_DNA"/>
</dbReference>
<evidence type="ECO:0000313" key="2">
    <source>
        <dbReference type="Proteomes" id="UP000002640"/>
    </source>
</evidence>
<dbReference type="OMA" id="HSICITT"/>
<sequence>VCITVLRLQRNRVVHQGNQVTTESSAAAFQAAGLRQLRALAKREWRNPRAMEQGTRLLICLDLFQQTPKEAPLYEASHVPGPPSA</sequence>
<gene>
    <name evidence="1" type="ORF">PHYSODRAFT_417886</name>
</gene>
<feature type="non-terminal residue" evidence="1">
    <location>
        <position position="1"/>
    </location>
</feature>
<dbReference type="Proteomes" id="UP000002640">
    <property type="component" value="Unassembled WGS sequence"/>
</dbReference>
<feature type="non-terminal residue" evidence="1">
    <location>
        <position position="85"/>
    </location>
</feature>